<dbReference type="AlphaFoldDB" id="Q50448"/>
<dbReference type="SUPFAM" id="SSF52833">
    <property type="entry name" value="Thioredoxin-like"/>
    <property type="match status" value="1"/>
</dbReference>
<dbReference type="GO" id="GO:0016491">
    <property type="term" value="F:oxidoreductase activity"/>
    <property type="evidence" value="ECO:0007669"/>
    <property type="project" value="UniProtKB-KW"/>
</dbReference>
<evidence type="ECO:0000313" key="8">
    <source>
        <dbReference type="EMBL" id="AAA50950.1"/>
    </source>
</evidence>
<protein>
    <submittedName>
        <fullName evidence="8">U0002a</fullName>
    </submittedName>
</protein>
<dbReference type="CDD" id="cd02972">
    <property type="entry name" value="DsbA_family"/>
    <property type="match status" value="1"/>
</dbReference>
<dbReference type="Pfam" id="PF13462">
    <property type="entry name" value="Thioredoxin_4"/>
    <property type="match status" value="1"/>
</dbReference>
<feature type="transmembrane region" description="Helical" evidence="6">
    <location>
        <begin position="67"/>
        <end position="88"/>
    </location>
</feature>
<evidence type="ECO:0000256" key="6">
    <source>
        <dbReference type="SAM" id="Phobius"/>
    </source>
</evidence>
<keyword evidence="6" id="KW-1133">Transmembrane helix</keyword>
<evidence type="ECO:0000256" key="5">
    <source>
        <dbReference type="ARBA" id="ARBA00023284"/>
    </source>
</evidence>
<keyword evidence="3" id="KW-0560">Oxidoreductase</keyword>
<dbReference type="InterPro" id="IPR012336">
    <property type="entry name" value="Thioredoxin-like_fold"/>
</dbReference>
<reference evidence="8" key="2">
    <citation type="submission" date="1994-09" db="EMBL/GenBank/DDBJ databases">
        <authorList>
            <person name="Robison K."/>
        </authorList>
    </citation>
    <scope>NUCLEOTIDE SEQUENCE</scope>
</reference>
<sequence>SPRCARTLAGFESRLACRRYARGAVALTAAATSRQIEHVRISETVADKSKRPPRFDLKSADGSFGRLVQIGGTTIVVVFAVVLVFYIVTSRDDKKDGVAGPGDAVRVTSSKLVTQPGTSNPKAVVSFYEDFLCPACGIFERGFGPTVSKLVDIGAVAADYTMVAILDSASNQHYSSRAAAAAYCVADESIEAFRRFHAALFSKDIQPAELGKDFPDNARLIELAREAGVVGKVPDCINSGKYIEKVDGLAAAVNVHATPTVRVNGTEYEWSTPAALVAKIKEIVGDVPGIDSAAATATS</sequence>
<proteinExistence type="inferred from homology"/>
<evidence type="ECO:0000256" key="1">
    <source>
        <dbReference type="ARBA" id="ARBA00005791"/>
    </source>
</evidence>
<keyword evidence="6" id="KW-0472">Membrane</keyword>
<dbReference type="Gene3D" id="3.40.30.10">
    <property type="entry name" value="Glutaredoxin"/>
    <property type="match status" value="1"/>
</dbReference>
<feature type="non-terminal residue" evidence="8">
    <location>
        <position position="1"/>
    </location>
</feature>
<evidence type="ECO:0000256" key="4">
    <source>
        <dbReference type="ARBA" id="ARBA00023157"/>
    </source>
</evidence>
<dbReference type="PIR" id="F70671">
    <property type="entry name" value="F70671"/>
</dbReference>
<accession>Q50448</accession>
<keyword evidence="4" id="KW-1015">Disulfide bond</keyword>
<name>Q50448_MYCTX</name>
<dbReference type="InterPro" id="IPR036249">
    <property type="entry name" value="Thioredoxin-like_sf"/>
</dbReference>
<keyword evidence="5" id="KW-0676">Redox-active center</keyword>
<keyword evidence="6" id="KW-0812">Transmembrane</keyword>
<dbReference type="EMBL" id="U00024">
    <property type="protein sequence ID" value="AAA50950.1"/>
    <property type="molecule type" value="Genomic_DNA"/>
</dbReference>
<organism evidence="8">
    <name type="scientific">Mycobacterium tuberculosis</name>
    <dbReference type="NCBI Taxonomy" id="1773"/>
    <lineage>
        <taxon>Bacteria</taxon>
        <taxon>Bacillati</taxon>
        <taxon>Actinomycetota</taxon>
        <taxon>Actinomycetes</taxon>
        <taxon>Mycobacteriales</taxon>
        <taxon>Mycobacteriaceae</taxon>
        <taxon>Mycobacterium</taxon>
        <taxon>Mycobacterium tuberculosis complex</taxon>
    </lineage>
</organism>
<feature type="domain" description="Thioredoxin-like fold" evidence="7">
    <location>
        <begin position="117"/>
        <end position="281"/>
    </location>
</feature>
<evidence type="ECO:0000256" key="3">
    <source>
        <dbReference type="ARBA" id="ARBA00023002"/>
    </source>
</evidence>
<reference evidence="8" key="1">
    <citation type="submission" date="1994-01" db="EMBL/GenBank/DDBJ databases">
        <authorList>
            <person name="Smith D.R."/>
        </authorList>
    </citation>
    <scope>NUCLEOTIDE SEQUENCE</scope>
</reference>
<evidence type="ECO:0000259" key="7">
    <source>
        <dbReference type="Pfam" id="PF13462"/>
    </source>
</evidence>
<evidence type="ECO:0000256" key="2">
    <source>
        <dbReference type="ARBA" id="ARBA00022729"/>
    </source>
</evidence>
<comment type="similarity">
    <text evidence="1">Belongs to the thioredoxin family. DsbA subfamily.</text>
</comment>
<keyword evidence="2" id="KW-0732">Signal</keyword>
<dbReference type="PANTHER" id="PTHR13887:SF14">
    <property type="entry name" value="DISULFIDE BOND FORMATION PROTEIN D"/>
    <property type="match status" value="1"/>
</dbReference>
<dbReference type="PANTHER" id="PTHR13887">
    <property type="entry name" value="GLUTATHIONE S-TRANSFERASE KAPPA"/>
    <property type="match status" value="1"/>
</dbReference>